<keyword evidence="1" id="KW-0732">Signal</keyword>
<name>A0A9P5P4Q1_9AGAR</name>
<feature type="signal peptide" evidence="1">
    <location>
        <begin position="1"/>
        <end position="24"/>
    </location>
</feature>
<dbReference type="EMBL" id="JADNRY010000624">
    <property type="protein sequence ID" value="KAF9034148.1"/>
    <property type="molecule type" value="Genomic_DNA"/>
</dbReference>
<keyword evidence="3" id="KW-1185">Reference proteome</keyword>
<accession>A0A9P5P4Q1</accession>
<reference evidence="2" key="1">
    <citation type="submission" date="2020-11" db="EMBL/GenBank/DDBJ databases">
        <authorList>
            <consortium name="DOE Joint Genome Institute"/>
            <person name="Ahrendt S."/>
            <person name="Riley R."/>
            <person name="Andreopoulos W."/>
            <person name="Labutti K."/>
            <person name="Pangilinan J."/>
            <person name="Ruiz-Duenas F.J."/>
            <person name="Barrasa J.M."/>
            <person name="Sanchez-Garcia M."/>
            <person name="Camarero S."/>
            <person name="Miyauchi S."/>
            <person name="Serrano A."/>
            <person name="Linde D."/>
            <person name="Babiker R."/>
            <person name="Drula E."/>
            <person name="Ayuso-Fernandez I."/>
            <person name="Pacheco R."/>
            <person name="Padilla G."/>
            <person name="Ferreira P."/>
            <person name="Barriuso J."/>
            <person name="Kellner H."/>
            <person name="Castanera R."/>
            <person name="Alfaro M."/>
            <person name="Ramirez L."/>
            <person name="Pisabarro A.G."/>
            <person name="Kuo A."/>
            <person name="Tritt A."/>
            <person name="Lipzen A."/>
            <person name="He G."/>
            <person name="Yan M."/>
            <person name="Ng V."/>
            <person name="Cullen D."/>
            <person name="Martin F."/>
            <person name="Rosso M.-N."/>
            <person name="Henrissat B."/>
            <person name="Hibbett D."/>
            <person name="Martinez A.T."/>
            <person name="Grigoriev I.V."/>
        </authorList>
    </citation>
    <scope>NUCLEOTIDE SEQUENCE</scope>
    <source>
        <strain evidence="2">AH 40177</strain>
    </source>
</reference>
<comment type="caution">
    <text evidence="2">The sequence shown here is derived from an EMBL/GenBank/DDBJ whole genome shotgun (WGS) entry which is preliminary data.</text>
</comment>
<dbReference type="Proteomes" id="UP000772434">
    <property type="component" value="Unassembled WGS sequence"/>
</dbReference>
<sequence length="117" mass="13745">MKRFIVLYSLLVFVFLMRCNYVSRVTLDVGRWTMEGILILSWGCERCKDYFHWALLACSRSSSVRKLLQVTQASCQVHLYSAPRSRWQFPTTHNHARNVVKPERAYRLGNLTSELCE</sequence>
<evidence type="ECO:0000313" key="3">
    <source>
        <dbReference type="Proteomes" id="UP000772434"/>
    </source>
</evidence>
<evidence type="ECO:0000256" key="1">
    <source>
        <dbReference type="SAM" id="SignalP"/>
    </source>
</evidence>
<proteinExistence type="predicted"/>
<gene>
    <name evidence="2" type="ORF">BDP27DRAFT_832855</name>
</gene>
<feature type="chain" id="PRO_5040360285" description="Secreted protein" evidence="1">
    <location>
        <begin position="25"/>
        <end position="117"/>
    </location>
</feature>
<evidence type="ECO:0008006" key="4">
    <source>
        <dbReference type="Google" id="ProtNLM"/>
    </source>
</evidence>
<organism evidence="2 3">
    <name type="scientific">Rhodocollybia butyracea</name>
    <dbReference type="NCBI Taxonomy" id="206335"/>
    <lineage>
        <taxon>Eukaryota</taxon>
        <taxon>Fungi</taxon>
        <taxon>Dikarya</taxon>
        <taxon>Basidiomycota</taxon>
        <taxon>Agaricomycotina</taxon>
        <taxon>Agaricomycetes</taxon>
        <taxon>Agaricomycetidae</taxon>
        <taxon>Agaricales</taxon>
        <taxon>Marasmiineae</taxon>
        <taxon>Omphalotaceae</taxon>
        <taxon>Rhodocollybia</taxon>
    </lineage>
</organism>
<evidence type="ECO:0000313" key="2">
    <source>
        <dbReference type="EMBL" id="KAF9034148.1"/>
    </source>
</evidence>
<dbReference type="AlphaFoldDB" id="A0A9P5P4Q1"/>
<protein>
    <recommendedName>
        <fullName evidence="4">Secreted protein</fullName>
    </recommendedName>
</protein>